<feature type="compositionally biased region" description="Polar residues" evidence="1">
    <location>
        <begin position="54"/>
        <end position="79"/>
    </location>
</feature>
<dbReference type="GO" id="GO:0000307">
    <property type="term" value="C:cyclin-dependent protein kinase holoenzyme complex"/>
    <property type="evidence" value="ECO:0007669"/>
    <property type="project" value="TreeGrafter"/>
</dbReference>
<dbReference type="CDD" id="cd20557">
    <property type="entry name" value="CYCLIN_ScPCL1-like"/>
    <property type="match status" value="1"/>
</dbReference>
<dbReference type="Proteomes" id="UP000242877">
    <property type="component" value="Unassembled WGS sequence"/>
</dbReference>
<feature type="compositionally biased region" description="Low complexity" evidence="1">
    <location>
        <begin position="322"/>
        <end position="349"/>
    </location>
</feature>
<dbReference type="AlphaFoldDB" id="A0A168CBA1"/>
<evidence type="ECO:0000313" key="2">
    <source>
        <dbReference type="EMBL" id="KZZ96376.1"/>
    </source>
</evidence>
<comment type="caution">
    <text evidence="2">The sequence shown here is derived from an EMBL/GenBank/DDBJ whole genome shotgun (WGS) entry which is preliminary data.</text>
</comment>
<feature type="compositionally biased region" description="Polar residues" evidence="1">
    <location>
        <begin position="363"/>
        <end position="375"/>
    </location>
</feature>
<feature type="region of interest" description="Disordered" evidence="1">
    <location>
        <begin position="308"/>
        <end position="428"/>
    </location>
</feature>
<reference evidence="2 3" key="1">
    <citation type="journal article" date="2016" name="Genome Biol. Evol.">
        <title>Divergent and convergent evolution of fungal pathogenicity.</title>
        <authorList>
            <person name="Shang Y."/>
            <person name="Xiao G."/>
            <person name="Zheng P."/>
            <person name="Cen K."/>
            <person name="Zhan S."/>
            <person name="Wang C."/>
        </authorList>
    </citation>
    <scope>NUCLEOTIDE SEQUENCE [LARGE SCALE GENOMIC DNA]</scope>
    <source>
        <strain evidence="2 3">ARSEF 7405</strain>
    </source>
</reference>
<gene>
    <name evidence="2" type="ORF">AAP_01149</name>
</gene>
<dbReference type="EMBL" id="AZGZ01000003">
    <property type="protein sequence ID" value="KZZ96376.1"/>
    <property type="molecule type" value="Genomic_DNA"/>
</dbReference>
<dbReference type="VEuPathDB" id="FungiDB:AAP_01149"/>
<keyword evidence="3" id="KW-1185">Reference proteome</keyword>
<dbReference type="InterPro" id="IPR013922">
    <property type="entry name" value="Cyclin_PHO80-like"/>
</dbReference>
<dbReference type="OrthoDB" id="4207664at2759"/>
<sequence>MSAVANLIEQCVDREHVNSKQCQPKSQLTVSHPSSGLLSPTLTPESSRTRPTRPVQSSSTAPAVTVAPGNSQGPVTSVDQPKPKPAPASQRQPQDKSFVEKLVYTATDVVQLIWPLAAHASLGEPSSTNPEKLPLPTFIQEVLRRSKSSFSTLQVALYYLVLLKDHVPTAEQYARAKETDDKEILSRRALMCGRRMFLTALILAAKYLQDHNYSARAWSKISGLDTREITSNELVFFRSLDYNLHIKSHIFQKWNEIVVRLTSRPTTEICWTTVVPLLTPQFEKVEQIFWPCSNARVHAWLETASGPYEETKTPVTSPSVPADASNCSDNDSNSVQQSTSTPPTQLTSPEPEMNAPRKPPSPCTHSSCSNKSSIHGDQGTPPLPTPVLHTGAPDHLPKNNNGAASSETSSECHSESSNHESTTNGTGVYQPSYYLTAQVDVPRELPIHGGPVAPSVYTGVTCDSTPLQIAQEKQPLPRSNKRQCETETFDHHPNVTFPPIKRQQLSS</sequence>
<feature type="compositionally biased region" description="Polar residues" evidence="1">
    <location>
        <begin position="19"/>
        <end position="46"/>
    </location>
</feature>
<accession>A0A168CBA1</accession>
<dbReference type="GO" id="GO:0005634">
    <property type="term" value="C:nucleus"/>
    <property type="evidence" value="ECO:0007669"/>
    <property type="project" value="TreeGrafter"/>
</dbReference>
<dbReference type="Pfam" id="PF08613">
    <property type="entry name" value="Cyclin"/>
    <property type="match status" value="1"/>
</dbReference>
<dbReference type="GO" id="GO:0019901">
    <property type="term" value="F:protein kinase binding"/>
    <property type="evidence" value="ECO:0007669"/>
    <property type="project" value="InterPro"/>
</dbReference>
<evidence type="ECO:0000313" key="3">
    <source>
        <dbReference type="Proteomes" id="UP000242877"/>
    </source>
</evidence>
<dbReference type="PANTHER" id="PTHR15615:SF36">
    <property type="entry name" value="PHO85 CYCLIN-5"/>
    <property type="match status" value="1"/>
</dbReference>
<dbReference type="PANTHER" id="PTHR15615">
    <property type="match status" value="1"/>
</dbReference>
<feature type="region of interest" description="Disordered" evidence="1">
    <location>
        <begin position="15"/>
        <end position="95"/>
    </location>
</feature>
<proteinExistence type="predicted"/>
<dbReference type="Gene3D" id="1.10.472.10">
    <property type="entry name" value="Cyclin-like"/>
    <property type="match status" value="1"/>
</dbReference>
<organism evidence="2 3">
    <name type="scientific">Ascosphaera apis ARSEF 7405</name>
    <dbReference type="NCBI Taxonomy" id="392613"/>
    <lineage>
        <taxon>Eukaryota</taxon>
        <taxon>Fungi</taxon>
        <taxon>Dikarya</taxon>
        <taxon>Ascomycota</taxon>
        <taxon>Pezizomycotina</taxon>
        <taxon>Eurotiomycetes</taxon>
        <taxon>Eurotiomycetidae</taxon>
        <taxon>Onygenales</taxon>
        <taxon>Ascosphaeraceae</taxon>
        <taxon>Ascosphaera</taxon>
    </lineage>
</organism>
<protein>
    <submittedName>
        <fullName evidence="2">Cyclin Pas1</fullName>
    </submittedName>
</protein>
<feature type="region of interest" description="Disordered" evidence="1">
    <location>
        <begin position="472"/>
        <end position="507"/>
    </location>
</feature>
<name>A0A168CBA1_9EURO</name>
<feature type="compositionally biased region" description="Basic and acidic residues" evidence="1">
    <location>
        <begin position="482"/>
        <end position="493"/>
    </location>
</feature>
<evidence type="ECO:0000256" key="1">
    <source>
        <dbReference type="SAM" id="MobiDB-lite"/>
    </source>
</evidence>
<dbReference type="GO" id="GO:0016538">
    <property type="term" value="F:cyclin-dependent protein serine/threonine kinase regulator activity"/>
    <property type="evidence" value="ECO:0007669"/>
    <property type="project" value="TreeGrafter"/>
</dbReference>